<dbReference type="Pfam" id="PF05795">
    <property type="entry name" value="Plasmodium_Vir"/>
    <property type="match status" value="1"/>
</dbReference>
<reference evidence="2 3" key="1">
    <citation type="submission" date="2016-06" db="EMBL/GenBank/DDBJ databases">
        <authorList>
            <consortium name="Pathogen Informatics"/>
        </authorList>
    </citation>
    <scope>NUCLEOTIDE SEQUENCE [LARGE SCALE GENOMIC DNA]</scope>
</reference>
<dbReference type="InterPro" id="IPR008780">
    <property type="entry name" value="Plasmodium_Vir"/>
</dbReference>
<proteinExistence type="predicted"/>
<feature type="compositionally biased region" description="Basic and acidic residues" evidence="1">
    <location>
        <begin position="374"/>
        <end position="384"/>
    </location>
</feature>
<dbReference type="AlphaFoldDB" id="A0A1C3KHU2"/>
<sequence length="469" mass="53659">MILDSEDNKLLTKRTLEKNQDLKELYGKLNEEWNSDEITEEHGFPLDAEFSDISIKSFYQKWVRNFYNHFNGNGFISLNNDVIKNCKYLKYWFYDQIITNKLSNESIGKIFKEWTLSNNEIEFFIKSPHNEISNIYPDYSSGSEFDFRSYSGDGTDFDPGNSLGFHPGYGFDHYVGPDLGLYSDHRVGSTSEDDPVHDLSVVEDEYDSQDKDRLDNYGDIYTGVGRYTMNGGFMVPGYYYGGFVCPITISTLVRIMNEKLFMDYAEFRNSERDIINTDNVICKDPYKSHINEIINLCKNKNKHSKLDDLDDCDEYEEIFYCDLLDEAMSTYDIQSLSELQCNEEEKHPKSPNQQHLDMNFASETPLGPTLPSSDGDHSLQDLKDSPPSGNSNVHTSVTVPTSIVGILGIFFSLYKLTPLGPLLRKFVLKEDNIVNSLEQDADGELFGNSAESDNLNFSDISHYISYNPS</sequence>
<dbReference type="Proteomes" id="UP000243200">
    <property type="component" value="Unassembled WGS sequence"/>
</dbReference>
<gene>
    <name evidence="2" type="primary">PowCR01_000105500</name>
    <name evidence="2" type="ORF">POWCR01_000105500</name>
</gene>
<name>A0A1C3KHU2_PLAOA</name>
<feature type="region of interest" description="Disordered" evidence="1">
    <location>
        <begin position="342"/>
        <end position="394"/>
    </location>
</feature>
<accession>A0A1C3KHU2</accession>
<dbReference type="VEuPathDB" id="PlasmoDB:PocGH01_00075100"/>
<protein>
    <submittedName>
        <fullName evidence="2">Plasmodium vivax Vir protein, putative</fullName>
    </submittedName>
</protein>
<evidence type="ECO:0000256" key="1">
    <source>
        <dbReference type="SAM" id="MobiDB-lite"/>
    </source>
</evidence>
<dbReference type="EMBL" id="FLRJ01000338">
    <property type="protein sequence ID" value="SBT73355.1"/>
    <property type="molecule type" value="Genomic_DNA"/>
</dbReference>
<dbReference type="VEuPathDB" id="PlasmoDB:POWCR01_000105500"/>
<evidence type="ECO:0000313" key="3">
    <source>
        <dbReference type="Proteomes" id="UP000243200"/>
    </source>
</evidence>
<organism evidence="2 3">
    <name type="scientific">Plasmodium ovale</name>
    <name type="common">malaria parasite P. ovale</name>
    <dbReference type="NCBI Taxonomy" id="36330"/>
    <lineage>
        <taxon>Eukaryota</taxon>
        <taxon>Sar</taxon>
        <taxon>Alveolata</taxon>
        <taxon>Apicomplexa</taxon>
        <taxon>Aconoidasida</taxon>
        <taxon>Haemosporida</taxon>
        <taxon>Plasmodiidae</taxon>
        <taxon>Plasmodium</taxon>
        <taxon>Plasmodium (Plasmodium)</taxon>
    </lineage>
</organism>
<evidence type="ECO:0000313" key="2">
    <source>
        <dbReference type="EMBL" id="SBT73355.1"/>
    </source>
</evidence>